<dbReference type="InterPro" id="IPR000182">
    <property type="entry name" value="GNAT_dom"/>
</dbReference>
<keyword evidence="1" id="KW-0808">Transferase</keyword>
<dbReference type="PROSITE" id="PS51186">
    <property type="entry name" value="GNAT"/>
    <property type="match status" value="1"/>
</dbReference>
<accession>A0AAV5NZX5</accession>
<gene>
    <name evidence="4" type="ORF">GCM10007932_53730</name>
</gene>
<dbReference type="AlphaFoldDB" id="A0AAV5NZX5"/>
<keyword evidence="2" id="KW-0012">Acyltransferase</keyword>
<sequence length="139" mass="16456">MIIEVTYHPSKHDLESIYQALKEFNEPFFPGLDEKVLALFIRDQHHQIIGGIAAHLFYDSLHIHRIWVNETYRRKGVGTKLLKTAEKEARKMQVKKVFLDTYNFQAPDFYLKHGFHEVGRYVGYPQDGTDKIFYRKTLI</sequence>
<dbReference type="CDD" id="cd04301">
    <property type="entry name" value="NAT_SF"/>
    <property type="match status" value="1"/>
</dbReference>
<feature type="domain" description="N-acetyltransferase" evidence="3">
    <location>
        <begin position="1"/>
        <end position="139"/>
    </location>
</feature>
<evidence type="ECO:0000256" key="1">
    <source>
        <dbReference type="ARBA" id="ARBA00022679"/>
    </source>
</evidence>
<dbReference type="PANTHER" id="PTHR42919">
    <property type="entry name" value="N-ALPHA-ACETYLTRANSFERASE"/>
    <property type="match status" value="1"/>
</dbReference>
<dbReference type="SUPFAM" id="SSF55729">
    <property type="entry name" value="Acyl-CoA N-acyltransferases (Nat)"/>
    <property type="match status" value="1"/>
</dbReference>
<reference evidence="5" key="1">
    <citation type="journal article" date="2019" name="Int. J. Syst. Evol. Microbiol.">
        <title>The Global Catalogue of Microorganisms (GCM) 10K type strain sequencing project: providing services to taxonomists for standard genome sequencing and annotation.</title>
        <authorList>
            <consortium name="The Broad Institute Genomics Platform"/>
            <consortium name="The Broad Institute Genome Sequencing Center for Infectious Disease"/>
            <person name="Wu L."/>
            <person name="Ma J."/>
        </authorList>
    </citation>
    <scope>NUCLEOTIDE SEQUENCE [LARGE SCALE GENOMIC DNA]</scope>
    <source>
        <strain evidence="5">NBRC 15640</strain>
    </source>
</reference>
<organism evidence="4 5">
    <name type="scientific">Vibrio penaeicida</name>
    <dbReference type="NCBI Taxonomy" id="104609"/>
    <lineage>
        <taxon>Bacteria</taxon>
        <taxon>Pseudomonadati</taxon>
        <taxon>Pseudomonadota</taxon>
        <taxon>Gammaproteobacteria</taxon>
        <taxon>Vibrionales</taxon>
        <taxon>Vibrionaceae</taxon>
        <taxon>Vibrio</taxon>
    </lineage>
</organism>
<evidence type="ECO:0000256" key="2">
    <source>
        <dbReference type="ARBA" id="ARBA00023315"/>
    </source>
</evidence>
<dbReference type="RefSeq" id="WP_126606528.1">
    <property type="nucleotide sequence ID" value="NZ_AP025145.1"/>
</dbReference>
<dbReference type="Pfam" id="PF00583">
    <property type="entry name" value="Acetyltransf_1"/>
    <property type="match status" value="1"/>
</dbReference>
<dbReference type="InterPro" id="IPR016181">
    <property type="entry name" value="Acyl_CoA_acyltransferase"/>
</dbReference>
<proteinExistence type="predicted"/>
<evidence type="ECO:0000259" key="3">
    <source>
        <dbReference type="PROSITE" id="PS51186"/>
    </source>
</evidence>
<evidence type="ECO:0000313" key="4">
    <source>
        <dbReference type="EMBL" id="GLQ76010.1"/>
    </source>
</evidence>
<dbReference type="EMBL" id="BSNX01000075">
    <property type="protein sequence ID" value="GLQ76010.1"/>
    <property type="molecule type" value="Genomic_DNA"/>
</dbReference>
<name>A0AAV5NZX5_9VIBR</name>
<dbReference type="GO" id="GO:0016747">
    <property type="term" value="F:acyltransferase activity, transferring groups other than amino-acyl groups"/>
    <property type="evidence" value="ECO:0007669"/>
    <property type="project" value="InterPro"/>
</dbReference>
<comment type="caution">
    <text evidence="4">The sequence shown here is derived from an EMBL/GenBank/DDBJ whole genome shotgun (WGS) entry which is preliminary data.</text>
</comment>
<protein>
    <submittedName>
        <fullName evidence="4">N-acetyltransferase</fullName>
    </submittedName>
</protein>
<dbReference type="PANTHER" id="PTHR42919:SF8">
    <property type="entry name" value="N-ALPHA-ACETYLTRANSFERASE 50"/>
    <property type="match status" value="1"/>
</dbReference>
<evidence type="ECO:0000313" key="5">
    <source>
        <dbReference type="Proteomes" id="UP001156690"/>
    </source>
</evidence>
<dbReference type="InterPro" id="IPR051556">
    <property type="entry name" value="N-term/lysine_N-AcTrnsfr"/>
</dbReference>
<dbReference type="Gene3D" id="3.40.630.30">
    <property type="match status" value="1"/>
</dbReference>
<dbReference type="Proteomes" id="UP001156690">
    <property type="component" value="Unassembled WGS sequence"/>
</dbReference>
<keyword evidence="5" id="KW-1185">Reference proteome</keyword>